<accession>A0A7H2BLW3</accession>
<reference evidence="2 3" key="1">
    <citation type="submission" date="2020-09" db="EMBL/GenBank/DDBJ databases">
        <title>Investigation of environmental microbe.</title>
        <authorList>
            <person name="Ou Y."/>
            <person name="Kang Q."/>
        </authorList>
    </citation>
    <scope>NUCLEOTIDE SEQUENCE [LARGE SCALE GENOMIC DNA]</scope>
    <source>
        <strain evidence="2 3">KJZ-9</strain>
    </source>
</reference>
<proteinExistence type="predicted"/>
<dbReference type="AlphaFoldDB" id="A0A7H2BLW3"/>
<sequence>MSTENENKETVVEEEAKVESPVDETVTDSAGEVSSQEDEELGEGGLNALKAERKENADLRKTVKALKSDYSALADKNTELLEQLTELQSAREAAEKRALVSEAASRHKLPDELRRFVVGDTADEIEESAEVLGKHLSSRNPLGHDFLPGDRDDSDVKIVAGRERANREFKKYL</sequence>
<evidence type="ECO:0000313" key="2">
    <source>
        <dbReference type="EMBL" id="QNV40659.1"/>
    </source>
</evidence>
<feature type="compositionally biased region" description="Basic and acidic residues" evidence="1">
    <location>
        <begin position="1"/>
        <end position="20"/>
    </location>
</feature>
<dbReference type="KEGG" id="rama:IDM48_04455"/>
<keyword evidence="3" id="KW-1185">Reference proteome</keyword>
<dbReference type="RefSeq" id="WP_190618249.1">
    <property type="nucleotide sequence ID" value="NZ_CP061538.1"/>
</dbReference>
<protein>
    <recommendedName>
        <fullName evidence="4">Scaffolding protein</fullName>
    </recommendedName>
</protein>
<feature type="region of interest" description="Disordered" evidence="1">
    <location>
        <begin position="1"/>
        <end position="54"/>
    </location>
</feature>
<dbReference type="EMBL" id="CP061538">
    <property type="protein sequence ID" value="QNV40659.1"/>
    <property type="molecule type" value="Genomic_DNA"/>
</dbReference>
<evidence type="ECO:0008006" key="4">
    <source>
        <dbReference type="Google" id="ProtNLM"/>
    </source>
</evidence>
<organism evidence="2 3">
    <name type="scientific">Rothia amarae</name>
    <dbReference type="NCBI Taxonomy" id="169480"/>
    <lineage>
        <taxon>Bacteria</taxon>
        <taxon>Bacillati</taxon>
        <taxon>Actinomycetota</taxon>
        <taxon>Actinomycetes</taxon>
        <taxon>Micrococcales</taxon>
        <taxon>Micrococcaceae</taxon>
        <taxon>Rothia</taxon>
    </lineage>
</organism>
<gene>
    <name evidence="2" type="ORF">IDM48_04455</name>
</gene>
<evidence type="ECO:0000256" key="1">
    <source>
        <dbReference type="SAM" id="MobiDB-lite"/>
    </source>
</evidence>
<evidence type="ECO:0000313" key="3">
    <source>
        <dbReference type="Proteomes" id="UP000516421"/>
    </source>
</evidence>
<dbReference type="Proteomes" id="UP000516421">
    <property type="component" value="Chromosome"/>
</dbReference>
<name>A0A7H2BLW3_9MICC</name>